<evidence type="ECO:0000313" key="1">
    <source>
        <dbReference type="EMBL" id="JAH34353.1"/>
    </source>
</evidence>
<dbReference type="EMBL" id="GBXM01081322">
    <property type="protein sequence ID" value="JAH27255.1"/>
    <property type="molecule type" value="Transcribed_RNA"/>
</dbReference>
<dbReference type="AlphaFoldDB" id="A0A0E9S1G8"/>
<dbReference type="EMBL" id="GBXM01074224">
    <property type="protein sequence ID" value="JAH34353.1"/>
    <property type="molecule type" value="Transcribed_RNA"/>
</dbReference>
<protein>
    <submittedName>
        <fullName evidence="1">Uncharacterized protein</fullName>
    </submittedName>
</protein>
<name>A0A0E9S1G8_ANGAN</name>
<accession>A0A0E9S1G8</accession>
<reference evidence="1" key="2">
    <citation type="journal article" date="2015" name="Fish Shellfish Immunol.">
        <title>Early steps in the European eel (Anguilla anguilla)-Vibrio vulnificus interaction in the gills: Role of the RtxA13 toxin.</title>
        <authorList>
            <person name="Callol A."/>
            <person name="Pajuelo D."/>
            <person name="Ebbesson L."/>
            <person name="Teles M."/>
            <person name="MacKenzie S."/>
            <person name="Amaro C."/>
        </authorList>
    </citation>
    <scope>NUCLEOTIDE SEQUENCE</scope>
</reference>
<sequence>MVQTVMLYLIVRNGAYKPHVHATSSTQM</sequence>
<organism evidence="1">
    <name type="scientific">Anguilla anguilla</name>
    <name type="common">European freshwater eel</name>
    <name type="synonym">Muraena anguilla</name>
    <dbReference type="NCBI Taxonomy" id="7936"/>
    <lineage>
        <taxon>Eukaryota</taxon>
        <taxon>Metazoa</taxon>
        <taxon>Chordata</taxon>
        <taxon>Craniata</taxon>
        <taxon>Vertebrata</taxon>
        <taxon>Euteleostomi</taxon>
        <taxon>Actinopterygii</taxon>
        <taxon>Neopterygii</taxon>
        <taxon>Teleostei</taxon>
        <taxon>Anguilliformes</taxon>
        <taxon>Anguillidae</taxon>
        <taxon>Anguilla</taxon>
    </lineage>
</organism>
<proteinExistence type="predicted"/>
<reference evidence="1" key="1">
    <citation type="submission" date="2014-11" db="EMBL/GenBank/DDBJ databases">
        <authorList>
            <person name="Amaro Gonzalez C."/>
        </authorList>
    </citation>
    <scope>NUCLEOTIDE SEQUENCE</scope>
</reference>